<organism evidence="2 3">
    <name type="scientific">Achromobacter phage vB_AxyP_19-32_Axy09</name>
    <dbReference type="NCBI Taxonomy" id="2591040"/>
    <lineage>
        <taxon>Viruses</taxon>
        <taxon>Duplodnaviria</taxon>
        <taxon>Heunggongvirae</taxon>
        <taxon>Uroviricota</taxon>
        <taxon>Caudoviricetes</taxon>
        <taxon>Autographivirales</taxon>
        <taxon>Autoscriptoviridae</taxon>
        <taxon>Axyvirus</taxon>
        <taxon>Axyvirus 1932Axy09</taxon>
    </lineage>
</organism>
<proteinExistence type="predicted"/>
<keyword evidence="3" id="KW-1185">Reference proteome</keyword>
<feature type="compositionally biased region" description="Basic and acidic residues" evidence="1">
    <location>
        <begin position="23"/>
        <end position="36"/>
    </location>
</feature>
<evidence type="ECO:0000256" key="1">
    <source>
        <dbReference type="SAM" id="MobiDB-lite"/>
    </source>
</evidence>
<reference evidence="2 3" key="1">
    <citation type="submission" date="2019-05" db="EMBL/GenBank/DDBJ databases">
        <title>Complete genome sequence of sixteen phages from Abidjan, cote d'Ivoire, isolated on a single strain of Achromobacter xylosoxidans.</title>
        <authorList>
            <person name="Essoh C."/>
            <person name="Vernadet J.-P."/>
            <person name="Vergnaud G."/>
            <person name="Pourcel C."/>
        </authorList>
    </citation>
    <scope>NUCLEOTIDE SEQUENCE [LARGE SCALE GENOMIC DNA]</scope>
</reference>
<evidence type="ECO:0000313" key="2">
    <source>
        <dbReference type="EMBL" id="QDH83894.1"/>
    </source>
</evidence>
<name>A0A514CTU7_9CAUD</name>
<sequence length="117" mass="13073">MSMGKILDPLGLFKTGQSSARRQQQEEARRQQEARVQEQLAQERQITMQQEQMRQQEKQRQEQRIIQENMNADLSGAAQTPDVVIGGSADAAQFSESDARRKKRNAGGGLSTTLGIT</sequence>
<protein>
    <submittedName>
        <fullName evidence="2">Uncharacterized protein</fullName>
    </submittedName>
</protein>
<evidence type="ECO:0000313" key="3">
    <source>
        <dbReference type="Proteomes" id="UP000316962"/>
    </source>
</evidence>
<feature type="compositionally biased region" description="Basic and acidic residues" evidence="1">
    <location>
        <begin position="54"/>
        <end position="65"/>
    </location>
</feature>
<accession>A0A514CTU7</accession>
<feature type="region of interest" description="Disordered" evidence="1">
    <location>
        <begin position="88"/>
        <end position="117"/>
    </location>
</feature>
<dbReference type="EMBL" id="MK962628">
    <property type="protein sequence ID" value="QDH83894.1"/>
    <property type="molecule type" value="Genomic_DNA"/>
</dbReference>
<feature type="region of interest" description="Disordered" evidence="1">
    <location>
        <begin position="1"/>
        <end position="74"/>
    </location>
</feature>
<feature type="compositionally biased region" description="Low complexity" evidence="1">
    <location>
        <begin position="37"/>
        <end position="53"/>
    </location>
</feature>
<dbReference type="Proteomes" id="UP000316962">
    <property type="component" value="Segment"/>
</dbReference>
<gene>
    <name evidence="2" type="ORF">Axy09_032</name>
</gene>